<evidence type="ECO:0000313" key="2">
    <source>
        <dbReference type="EMBL" id="QHB36588.1"/>
    </source>
</evidence>
<proteinExistence type="predicted"/>
<name>A0A6B9LBF8_9CAUD</name>
<reference evidence="3" key="1">
    <citation type="submission" date="2019-12" db="EMBL/GenBank/DDBJ databases">
        <authorList>
            <person name="Case Z.W."/>
            <person name="Garlena R.A."/>
            <person name="Russell D.A."/>
            <person name="Pope W.H."/>
            <person name="Jacobs-Sera D."/>
            <person name="Hatfull G.F."/>
        </authorList>
    </citation>
    <scope>NUCLEOTIDE SEQUENCE [LARGE SCALE GENOMIC DNA]</scope>
</reference>
<protein>
    <submittedName>
        <fullName evidence="2">Scaffolding protein</fullName>
    </submittedName>
</protein>
<accession>A0A6B9LBF8</accession>
<dbReference type="Proteomes" id="UP000465120">
    <property type="component" value="Segment"/>
</dbReference>
<feature type="region of interest" description="Disordered" evidence="1">
    <location>
        <begin position="1"/>
        <end position="21"/>
    </location>
</feature>
<organism evidence="2 3">
    <name type="scientific">Arthrobacter phage Adolin</name>
    <dbReference type="NCBI Taxonomy" id="2686213"/>
    <lineage>
        <taxon>Viruses</taxon>
        <taxon>Duplodnaviria</taxon>
        <taxon>Heunggongvirae</taxon>
        <taxon>Uroviricota</taxon>
        <taxon>Caudoviricetes</taxon>
        <taxon>Casidaviridae</taxon>
        <taxon>Manhattanvirus</taxon>
        <taxon>Manhattanvirus drmanhattan</taxon>
    </lineage>
</organism>
<sequence>MADTENQNTAQTDAEKAPWGDDFDAERAWKLVQNLRAERDGLKTERDSLKGERDALVTERDGLKTELQTKTEELEKTSKETARELALQKVLRKHPELEDFADLLTGDTEEELTSKAERLASLGKPKEPADNADNGAPADEQKPADAPEIPGKPTPSLTPGHGGEENAPFDPVAIAKAARRN</sequence>
<dbReference type="EMBL" id="MN813676">
    <property type="protein sequence ID" value="QHB36588.1"/>
    <property type="molecule type" value="Genomic_DNA"/>
</dbReference>
<evidence type="ECO:0000313" key="3">
    <source>
        <dbReference type="Proteomes" id="UP000465120"/>
    </source>
</evidence>
<feature type="compositionally biased region" description="Polar residues" evidence="1">
    <location>
        <begin position="1"/>
        <end position="12"/>
    </location>
</feature>
<gene>
    <name evidence="2" type="primary">6</name>
    <name evidence="2" type="ORF">SEA_ADOLIN_6</name>
</gene>
<feature type="region of interest" description="Disordered" evidence="1">
    <location>
        <begin position="38"/>
        <end position="79"/>
    </location>
</feature>
<feature type="compositionally biased region" description="Basic and acidic residues" evidence="1">
    <location>
        <begin position="112"/>
        <end position="129"/>
    </location>
</feature>
<evidence type="ECO:0000256" key="1">
    <source>
        <dbReference type="SAM" id="MobiDB-lite"/>
    </source>
</evidence>
<feature type="region of interest" description="Disordered" evidence="1">
    <location>
        <begin position="104"/>
        <end position="181"/>
    </location>
</feature>